<comment type="caution">
    <text evidence="1">The sequence shown here is derived from an EMBL/GenBank/DDBJ whole genome shotgun (WGS) entry which is preliminary data.</text>
</comment>
<gene>
    <name evidence="1" type="ORF">EYF80_016320</name>
</gene>
<dbReference type="EMBL" id="SRLO01000125">
    <property type="protein sequence ID" value="TNN73366.1"/>
    <property type="molecule type" value="Genomic_DNA"/>
</dbReference>
<proteinExistence type="predicted"/>
<sequence>MPVPTVKRPCADGPHVENSRHLNVAVSVSTESSPSACVFSFYSASRDTGSTAHKNVHAYPSKIQQKQRLEKETGLKIVEAGVSDRLWYEAMGDVSDKQAADTALQLRRRRRAAGGGLIRDSRRFHSTGSAALFWLGGRRLF</sequence>
<accession>A0A4Z2I5Q2</accession>
<name>A0A4Z2I5Q2_9TELE</name>
<dbReference type="Proteomes" id="UP000314294">
    <property type="component" value="Unassembled WGS sequence"/>
</dbReference>
<keyword evidence="2" id="KW-1185">Reference proteome</keyword>
<evidence type="ECO:0000313" key="1">
    <source>
        <dbReference type="EMBL" id="TNN73366.1"/>
    </source>
</evidence>
<evidence type="ECO:0000313" key="2">
    <source>
        <dbReference type="Proteomes" id="UP000314294"/>
    </source>
</evidence>
<protein>
    <submittedName>
        <fullName evidence="1">Uncharacterized protein</fullName>
    </submittedName>
</protein>
<organism evidence="1 2">
    <name type="scientific">Liparis tanakae</name>
    <name type="common">Tanaka's snailfish</name>
    <dbReference type="NCBI Taxonomy" id="230148"/>
    <lineage>
        <taxon>Eukaryota</taxon>
        <taxon>Metazoa</taxon>
        <taxon>Chordata</taxon>
        <taxon>Craniata</taxon>
        <taxon>Vertebrata</taxon>
        <taxon>Euteleostomi</taxon>
        <taxon>Actinopterygii</taxon>
        <taxon>Neopterygii</taxon>
        <taxon>Teleostei</taxon>
        <taxon>Neoteleostei</taxon>
        <taxon>Acanthomorphata</taxon>
        <taxon>Eupercaria</taxon>
        <taxon>Perciformes</taxon>
        <taxon>Cottioidei</taxon>
        <taxon>Cottales</taxon>
        <taxon>Liparidae</taxon>
        <taxon>Liparis</taxon>
    </lineage>
</organism>
<reference evidence="1 2" key="1">
    <citation type="submission" date="2019-03" db="EMBL/GenBank/DDBJ databases">
        <title>First draft genome of Liparis tanakae, snailfish: a comprehensive survey of snailfish specific genes.</title>
        <authorList>
            <person name="Kim W."/>
            <person name="Song I."/>
            <person name="Jeong J.-H."/>
            <person name="Kim D."/>
            <person name="Kim S."/>
            <person name="Ryu S."/>
            <person name="Song J.Y."/>
            <person name="Lee S.K."/>
        </authorList>
    </citation>
    <scope>NUCLEOTIDE SEQUENCE [LARGE SCALE GENOMIC DNA]</scope>
    <source>
        <tissue evidence="1">Muscle</tissue>
    </source>
</reference>
<dbReference type="AlphaFoldDB" id="A0A4Z2I5Q2"/>